<reference evidence="7 8" key="1">
    <citation type="submission" date="2017-07" db="EMBL/GenBank/DDBJ databases">
        <authorList>
            <person name="Talla V."/>
            <person name="Backstrom N."/>
        </authorList>
    </citation>
    <scope>NUCLEOTIDE SEQUENCE [LARGE SCALE GENOMIC DNA]</scope>
</reference>
<keyword evidence="3" id="KW-0862">Zinc</keyword>
<dbReference type="PANTHER" id="PTHR46600:SF11">
    <property type="entry name" value="THAP DOMAIN-CONTAINING PROTEIN 10"/>
    <property type="match status" value="1"/>
</dbReference>
<dbReference type="SMART" id="SM00692">
    <property type="entry name" value="DM3"/>
    <property type="match status" value="1"/>
</dbReference>
<evidence type="ECO:0000256" key="2">
    <source>
        <dbReference type="ARBA" id="ARBA00022771"/>
    </source>
</evidence>
<dbReference type="Pfam" id="PF05485">
    <property type="entry name" value="THAP"/>
    <property type="match status" value="1"/>
</dbReference>
<dbReference type="InterPro" id="IPR038441">
    <property type="entry name" value="THAP_Znf_sf"/>
</dbReference>
<evidence type="ECO:0000256" key="5">
    <source>
        <dbReference type="PROSITE-ProRule" id="PRU00309"/>
    </source>
</evidence>
<dbReference type="InterPro" id="IPR026516">
    <property type="entry name" value="THAP1/10"/>
</dbReference>
<sequence length="134" mass="15562">MPTRCAVPTCYNNNYKNNEHKFYSFPRDRSRQKLWVQMIGRVDINVEKDISKNYSICDIHFHPLMIENGRLKEYALPILLVSWDSLISSMQSVETQTCYLSIACSTQTESVQLKDKNVQTNNTESFETAKNSDI</sequence>
<dbReference type="SUPFAM" id="SSF57716">
    <property type="entry name" value="Glucocorticoid receptor-like (DNA-binding domain)"/>
    <property type="match status" value="1"/>
</dbReference>
<evidence type="ECO:0000313" key="7">
    <source>
        <dbReference type="EMBL" id="VVC93448.1"/>
    </source>
</evidence>
<proteinExistence type="predicted"/>
<feature type="domain" description="THAP-type" evidence="6">
    <location>
        <begin position="1"/>
        <end position="80"/>
    </location>
</feature>
<keyword evidence="1" id="KW-0479">Metal-binding</keyword>
<evidence type="ECO:0000313" key="8">
    <source>
        <dbReference type="Proteomes" id="UP000324832"/>
    </source>
</evidence>
<evidence type="ECO:0000256" key="1">
    <source>
        <dbReference type="ARBA" id="ARBA00022723"/>
    </source>
</evidence>
<dbReference type="GO" id="GO:0008270">
    <property type="term" value="F:zinc ion binding"/>
    <property type="evidence" value="ECO:0007669"/>
    <property type="project" value="UniProtKB-KW"/>
</dbReference>
<dbReference type="AlphaFoldDB" id="A0A5E4Q8F6"/>
<dbReference type="SMART" id="SM00980">
    <property type="entry name" value="THAP"/>
    <property type="match status" value="1"/>
</dbReference>
<dbReference type="PROSITE" id="PS50950">
    <property type="entry name" value="ZF_THAP"/>
    <property type="match status" value="1"/>
</dbReference>
<dbReference type="Proteomes" id="UP000324832">
    <property type="component" value="Unassembled WGS sequence"/>
</dbReference>
<dbReference type="GO" id="GO:0043565">
    <property type="term" value="F:sequence-specific DNA binding"/>
    <property type="evidence" value="ECO:0007669"/>
    <property type="project" value="InterPro"/>
</dbReference>
<keyword evidence="4 5" id="KW-0238">DNA-binding</keyword>
<dbReference type="InterPro" id="IPR006612">
    <property type="entry name" value="THAP_Znf"/>
</dbReference>
<evidence type="ECO:0000256" key="3">
    <source>
        <dbReference type="ARBA" id="ARBA00022833"/>
    </source>
</evidence>
<dbReference type="Gene3D" id="6.20.210.20">
    <property type="entry name" value="THAP domain"/>
    <property type="match status" value="1"/>
</dbReference>
<dbReference type="EMBL" id="FZQP02001648">
    <property type="protein sequence ID" value="VVC93448.1"/>
    <property type="molecule type" value="Genomic_DNA"/>
</dbReference>
<name>A0A5E4Q8F6_9NEOP</name>
<organism evidence="7 8">
    <name type="scientific">Leptidea sinapis</name>
    <dbReference type="NCBI Taxonomy" id="189913"/>
    <lineage>
        <taxon>Eukaryota</taxon>
        <taxon>Metazoa</taxon>
        <taxon>Ecdysozoa</taxon>
        <taxon>Arthropoda</taxon>
        <taxon>Hexapoda</taxon>
        <taxon>Insecta</taxon>
        <taxon>Pterygota</taxon>
        <taxon>Neoptera</taxon>
        <taxon>Endopterygota</taxon>
        <taxon>Lepidoptera</taxon>
        <taxon>Glossata</taxon>
        <taxon>Ditrysia</taxon>
        <taxon>Papilionoidea</taxon>
        <taxon>Pieridae</taxon>
        <taxon>Dismorphiinae</taxon>
        <taxon>Leptidea</taxon>
    </lineage>
</organism>
<evidence type="ECO:0000256" key="4">
    <source>
        <dbReference type="ARBA" id="ARBA00023125"/>
    </source>
</evidence>
<gene>
    <name evidence="7" type="ORF">LSINAPIS_LOCUS5632</name>
</gene>
<protein>
    <recommendedName>
        <fullName evidence="6">THAP-type domain-containing protein</fullName>
    </recommendedName>
</protein>
<dbReference type="PANTHER" id="PTHR46600">
    <property type="entry name" value="THAP DOMAIN-CONTAINING"/>
    <property type="match status" value="1"/>
</dbReference>
<evidence type="ECO:0000259" key="6">
    <source>
        <dbReference type="PROSITE" id="PS50950"/>
    </source>
</evidence>
<accession>A0A5E4Q8F6</accession>
<keyword evidence="8" id="KW-1185">Reference proteome</keyword>
<keyword evidence="2 5" id="KW-0863">Zinc-finger</keyword>